<keyword evidence="1" id="KW-0175">Coiled coil</keyword>
<keyword evidence="2" id="KW-0812">Transmembrane</keyword>
<feature type="domain" description="TIR" evidence="3">
    <location>
        <begin position="156"/>
        <end position="302"/>
    </location>
</feature>
<dbReference type="AlphaFoldDB" id="A0A9D1MJJ0"/>
<name>A0A9D1MJJ0_9FIRM</name>
<evidence type="ECO:0000259" key="3">
    <source>
        <dbReference type="PROSITE" id="PS50104"/>
    </source>
</evidence>
<gene>
    <name evidence="4" type="ORF">IAB69_01860</name>
</gene>
<feature type="transmembrane region" description="Helical" evidence="2">
    <location>
        <begin position="497"/>
        <end position="517"/>
    </location>
</feature>
<dbReference type="Proteomes" id="UP000824110">
    <property type="component" value="Unassembled WGS sequence"/>
</dbReference>
<evidence type="ECO:0000256" key="2">
    <source>
        <dbReference type="SAM" id="Phobius"/>
    </source>
</evidence>
<dbReference type="Pfam" id="PF13676">
    <property type="entry name" value="TIR_2"/>
    <property type="match status" value="1"/>
</dbReference>
<dbReference type="InterPro" id="IPR000157">
    <property type="entry name" value="TIR_dom"/>
</dbReference>
<dbReference type="EMBL" id="DVNE01000018">
    <property type="protein sequence ID" value="HIU61380.1"/>
    <property type="molecule type" value="Genomic_DNA"/>
</dbReference>
<comment type="caution">
    <text evidence="4">The sequence shown here is derived from an EMBL/GenBank/DDBJ whole genome shotgun (WGS) entry which is preliminary data.</text>
</comment>
<dbReference type="SUPFAM" id="SSF52200">
    <property type="entry name" value="Toll/Interleukin receptor TIR domain"/>
    <property type="match status" value="1"/>
</dbReference>
<keyword evidence="2" id="KW-1133">Transmembrane helix</keyword>
<evidence type="ECO:0000256" key="1">
    <source>
        <dbReference type="SAM" id="Coils"/>
    </source>
</evidence>
<dbReference type="Gene3D" id="3.40.50.10140">
    <property type="entry name" value="Toll/interleukin-1 receptor homology (TIR) domain"/>
    <property type="match status" value="1"/>
</dbReference>
<accession>A0A9D1MJJ0</accession>
<reference evidence="4" key="1">
    <citation type="submission" date="2020-10" db="EMBL/GenBank/DDBJ databases">
        <authorList>
            <person name="Gilroy R."/>
        </authorList>
    </citation>
    <scope>NUCLEOTIDE SEQUENCE</scope>
    <source>
        <strain evidence="4">CHK195-12923</strain>
    </source>
</reference>
<keyword evidence="2" id="KW-0472">Membrane</keyword>
<dbReference type="InterPro" id="IPR035897">
    <property type="entry name" value="Toll_tir_struct_dom_sf"/>
</dbReference>
<feature type="transmembrane region" description="Helical" evidence="2">
    <location>
        <begin position="470"/>
        <end position="491"/>
    </location>
</feature>
<dbReference type="PROSITE" id="PS50104">
    <property type="entry name" value="TIR"/>
    <property type="match status" value="1"/>
</dbReference>
<proteinExistence type="predicted"/>
<organism evidence="4 5">
    <name type="scientific">Candidatus Coproplasma excrementigallinarum</name>
    <dbReference type="NCBI Taxonomy" id="2840747"/>
    <lineage>
        <taxon>Bacteria</taxon>
        <taxon>Bacillati</taxon>
        <taxon>Bacillota</taxon>
        <taxon>Clostridia</taxon>
        <taxon>Eubacteriales</taxon>
        <taxon>Candidatus Coproplasma</taxon>
    </lineage>
</organism>
<dbReference type="GO" id="GO:0007165">
    <property type="term" value="P:signal transduction"/>
    <property type="evidence" value="ECO:0007669"/>
    <property type="project" value="InterPro"/>
</dbReference>
<feature type="coiled-coil region" evidence="1">
    <location>
        <begin position="545"/>
        <end position="572"/>
    </location>
</feature>
<sequence length="576" mass="64529">MNAFTLNCETCGGPLNYSADGLTAVCPYCGNKYNFRAAKSEAVTLALNRANAMRIACDFDGAIREYSLIAERCPEDSEAWWGLTLSTYGIEYVADSRTKRLVPTCRRYLKNSILTDGNYLNAIKFAPPEQAEQYRARAEVIDRLQRAIGRRLDEEENFDIFLSYRSADENGAPTKERVVARRIYDELTRRGFKVFSSEVTLKNRLGEDFEPIIYKALYSCSFFILIACSEQNLNSPWVKNEWSRFRDRQEEEHLSSACCAVFENISPSALPPFLRSQQGVNLAKYPAGGYEIELADSLSARLGRAKSYNYSGVSAPSATDSREALRRAKTDLEAGLFESAHLRYTTIAEDDPACGEAWWGRFLADNNASSGTYLARNVTYAAAVTFNSDRNLKNAIRFGDEKLRAEIADFRRECITACTRLACDCDSELRTIKKRQDTLAAERKKVAASREKTFKKLERTRKAASVNPKIILLTMGGVMAFFLIFAIILGVALEEAVVSYIFLAMIGMCLVAMLISYGTMKKNRSDAAAQVPDLERQLATIDTALTEMSAVRERDERAAEDLNRRATELRAVFASA</sequence>
<reference evidence="4" key="2">
    <citation type="journal article" date="2021" name="PeerJ">
        <title>Extensive microbial diversity within the chicken gut microbiome revealed by metagenomics and culture.</title>
        <authorList>
            <person name="Gilroy R."/>
            <person name="Ravi A."/>
            <person name="Getino M."/>
            <person name="Pursley I."/>
            <person name="Horton D.L."/>
            <person name="Alikhan N.F."/>
            <person name="Baker D."/>
            <person name="Gharbi K."/>
            <person name="Hall N."/>
            <person name="Watson M."/>
            <person name="Adriaenssens E.M."/>
            <person name="Foster-Nyarko E."/>
            <person name="Jarju S."/>
            <person name="Secka A."/>
            <person name="Antonio M."/>
            <person name="Oren A."/>
            <person name="Chaudhuri R.R."/>
            <person name="La Ragione R."/>
            <person name="Hildebrand F."/>
            <person name="Pallen M.J."/>
        </authorList>
    </citation>
    <scope>NUCLEOTIDE SEQUENCE</scope>
    <source>
        <strain evidence="4">CHK195-12923</strain>
    </source>
</reference>
<protein>
    <submittedName>
        <fullName evidence="4">TIR domain-containing protein</fullName>
    </submittedName>
</protein>
<evidence type="ECO:0000313" key="5">
    <source>
        <dbReference type="Proteomes" id="UP000824110"/>
    </source>
</evidence>
<evidence type="ECO:0000313" key="4">
    <source>
        <dbReference type="EMBL" id="HIU61380.1"/>
    </source>
</evidence>